<name>A0ACC0A6F8_CATRO</name>
<comment type="caution">
    <text evidence="1">The sequence shown here is derived from an EMBL/GenBank/DDBJ whole genome shotgun (WGS) entry which is preliminary data.</text>
</comment>
<organism evidence="1 2">
    <name type="scientific">Catharanthus roseus</name>
    <name type="common">Madagascar periwinkle</name>
    <name type="synonym">Vinca rosea</name>
    <dbReference type="NCBI Taxonomy" id="4058"/>
    <lineage>
        <taxon>Eukaryota</taxon>
        <taxon>Viridiplantae</taxon>
        <taxon>Streptophyta</taxon>
        <taxon>Embryophyta</taxon>
        <taxon>Tracheophyta</taxon>
        <taxon>Spermatophyta</taxon>
        <taxon>Magnoliopsida</taxon>
        <taxon>eudicotyledons</taxon>
        <taxon>Gunneridae</taxon>
        <taxon>Pentapetalae</taxon>
        <taxon>asterids</taxon>
        <taxon>lamiids</taxon>
        <taxon>Gentianales</taxon>
        <taxon>Apocynaceae</taxon>
        <taxon>Rauvolfioideae</taxon>
        <taxon>Vinceae</taxon>
        <taxon>Catharanthinae</taxon>
        <taxon>Catharanthus</taxon>
    </lineage>
</organism>
<protein>
    <submittedName>
        <fullName evidence="1">Uncharacterized protein</fullName>
    </submittedName>
</protein>
<accession>A0ACC0A6F8</accession>
<sequence>MSPMKKQKGNNSDEVDQEFNPGQDYMSINDILYRIFSSFTLLQVTLIISKVCTTWRDVCLIANSWDTLDLSKLNEYFKVSPHPDDQKTWSKLPFSKIFWNILTTATKFGNRNLTKFIFNLHIPISDEHLIYVAKRCPNVKLLILPALSMIMPEGYQRAFEIWKGLEAIVLPGCFFSMDIFETLGRNCPKLRSLKMTGFVSNEIVFALASHIPWLKAFSVKLAIIKKETLILILESLKELEELNVCDACFLDTPLLRNESFEIDESILEKFAHLKKFYYCKDKDNNCMICLAMKDDPLGKSSINWEDLVVYLDEIKDFSF</sequence>
<dbReference type="Proteomes" id="UP001060085">
    <property type="component" value="Linkage Group LG07"/>
</dbReference>
<evidence type="ECO:0000313" key="1">
    <source>
        <dbReference type="EMBL" id="KAI5655532.1"/>
    </source>
</evidence>
<dbReference type="EMBL" id="CM044707">
    <property type="protein sequence ID" value="KAI5655532.1"/>
    <property type="molecule type" value="Genomic_DNA"/>
</dbReference>
<keyword evidence="2" id="KW-1185">Reference proteome</keyword>
<proteinExistence type="predicted"/>
<reference evidence="2" key="1">
    <citation type="journal article" date="2023" name="Nat. Plants">
        <title>Single-cell RNA sequencing provides a high-resolution roadmap for understanding the multicellular compartmentation of specialized metabolism.</title>
        <authorList>
            <person name="Sun S."/>
            <person name="Shen X."/>
            <person name="Li Y."/>
            <person name="Li Y."/>
            <person name="Wang S."/>
            <person name="Li R."/>
            <person name="Zhang H."/>
            <person name="Shen G."/>
            <person name="Guo B."/>
            <person name="Wei J."/>
            <person name="Xu J."/>
            <person name="St-Pierre B."/>
            <person name="Chen S."/>
            <person name="Sun C."/>
        </authorList>
    </citation>
    <scope>NUCLEOTIDE SEQUENCE [LARGE SCALE GENOMIC DNA]</scope>
</reference>
<evidence type="ECO:0000313" key="2">
    <source>
        <dbReference type="Proteomes" id="UP001060085"/>
    </source>
</evidence>
<gene>
    <name evidence="1" type="ORF">M9H77_32719</name>
</gene>